<proteinExistence type="inferred from homology"/>
<gene>
    <name evidence="8" type="ORF">LITE_LOCUS34600</name>
</gene>
<evidence type="ECO:0000256" key="1">
    <source>
        <dbReference type="ARBA" id="ARBA00004613"/>
    </source>
</evidence>
<evidence type="ECO:0000256" key="6">
    <source>
        <dbReference type="SAM" id="SignalP"/>
    </source>
</evidence>
<comment type="subcellular location">
    <subcellularLocation>
        <location evidence="1">Secreted</location>
    </subcellularLocation>
</comment>
<dbReference type="PANTHER" id="PTHR32411">
    <property type="entry name" value="CYSTEINE-RICH REPEAT SECRETORY PROTEIN 38-RELATED"/>
    <property type="match status" value="1"/>
</dbReference>
<protein>
    <recommendedName>
        <fullName evidence="7">Gnk2-homologous domain-containing protein</fullName>
    </recommendedName>
</protein>
<organism evidence="8 9">
    <name type="scientific">Linum tenue</name>
    <dbReference type="NCBI Taxonomy" id="586396"/>
    <lineage>
        <taxon>Eukaryota</taxon>
        <taxon>Viridiplantae</taxon>
        <taxon>Streptophyta</taxon>
        <taxon>Embryophyta</taxon>
        <taxon>Tracheophyta</taxon>
        <taxon>Spermatophyta</taxon>
        <taxon>Magnoliopsida</taxon>
        <taxon>eudicotyledons</taxon>
        <taxon>Gunneridae</taxon>
        <taxon>Pentapetalae</taxon>
        <taxon>rosids</taxon>
        <taxon>fabids</taxon>
        <taxon>Malpighiales</taxon>
        <taxon>Linaceae</taxon>
        <taxon>Linum</taxon>
    </lineage>
</organism>
<dbReference type="PANTHER" id="PTHR32411:SF43">
    <property type="entry name" value="CYSTEINE-RICH REPEAT SECRETORY PROTEIN 38"/>
    <property type="match status" value="1"/>
</dbReference>
<keyword evidence="3 6" id="KW-0732">Signal</keyword>
<comment type="similarity">
    <text evidence="5">Belongs to the cysteine-rich repeat secretory protein family.</text>
</comment>
<keyword evidence="4" id="KW-0677">Repeat</keyword>
<dbReference type="Gene3D" id="3.30.430.20">
    <property type="entry name" value="Gnk2 domain, C-X8-C-X2-C motif"/>
    <property type="match status" value="2"/>
</dbReference>
<evidence type="ECO:0000256" key="3">
    <source>
        <dbReference type="ARBA" id="ARBA00022729"/>
    </source>
</evidence>
<evidence type="ECO:0000256" key="4">
    <source>
        <dbReference type="ARBA" id="ARBA00022737"/>
    </source>
</evidence>
<keyword evidence="2" id="KW-0964">Secreted</keyword>
<feature type="domain" description="Gnk2-homologous" evidence="7">
    <location>
        <begin position="139"/>
        <end position="251"/>
    </location>
</feature>
<evidence type="ECO:0000256" key="2">
    <source>
        <dbReference type="ARBA" id="ARBA00022525"/>
    </source>
</evidence>
<keyword evidence="9" id="KW-1185">Reference proteome</keyword>
<comment type="caution">
    <text evidence="8">The sequence shown here is derived from an EMBL/GenBank/DDBJ whole genome shotgun (WGS) entry which is preliminary data.</text>
</comment>
<dbReference type="Pfam" id="PF01657">
    <property type="entry name" value="Stress-antifung"/>
    <property type="match status" value="2"/>
</dbReference>
<dbReference type="Proteomes" id="UP001154282">
    <property type="component" value="Unassembled WGS sequence"/>
</dbReference>
<dbReference type="EMBL" id="CAMGYJ010000008">
    <property type="protein sequence ID" value="CAI0460712.1"/>
    <property type="molecule type" value="Genomic_DNA"/>
</dbReference>
<dbReference type="InterPro" id="IPR038408">
    <property type="entry name" value="GNK2_sf"/>
</dbReference>
<dbReference type="InterPro" id="IPR002902">
    <property type="entry name" value="GNK2"/>
</dbReference>
<evidence type="ECO:0000259" key="7">
    <source>
        <dbReference type="PROSITE" id="PS51473"/>
    </source>
</evidence>
<evidence type="ECO:0000256" key="5">
    <source>
        <dbReference type="ARBA" id="ARBA00038515"/>
    </source>
</evidence>
<dbReference type="GO" id="GO:0005576">
    <property type="term" value="C:extracellular region"/>
    <property type="evidence" value="ECO:0007669"/>
    <property type="project" value="UniProtKB-SubCell"/>
</dbReference>
<dbReference type="AlphaFoldDB" id="A0AAV0NQA4"/>
<dbReference type="InterPro" id="IPR050581">
    <property type="entry name" value="CRR_secretory_protein"/>
</dbReference>
<evidence type="ECO:0000313" key="8">
    <source>
        <dbReference type="EMBL" id="CAI0460712.1"/>
    </source>
</evidence>
<feature type="chain" id="PRO_5043392968" description="Gnk2-homologous domain-containing protein" evidence="6">
    <location>
        <begin position="28"/>
        <end position="258"/>
    </location>
</feature>
<evidence type="ECO:0000313" key="9">
    <source>
        <dbReference type="Proteomes" id="UP001154282"/>
    </source>
</evidence>
<feature type="domain" description="Gnk2-homologous" evidence="7">
    <location>
        <begin position="29"/>
        <end position="133"/>
    </location>
</feature>
<reference evidence="8" key="1">
    <citation type="submission" date="2022-08" db="EMBL/GenBank/DDBJ databases">
        <authorList>
            <person name="Gutierrez-Valencia J."/>
        </authorList>
    </citation>
    <scope>NUCLEOTIDE SEQUENCE</scope>
</reference>
<name>A0AAV0NQA4_9ROSI</name>
<accession>A0AAV0NQA4</accession>
<feature type="signal peptide" evidence="6">
    <location>
        <begin position="1"/>
        <end position="27"/>
    </location>
</feature>
<sequence length="258" mass="27518">MSFRCFLAVAAALLLFQGPLTIRAAAAAPLFHTCSNAAKNSTASGRYDVALSSLLGYLRDQTPRNDGFALGSLGSSLRDRPYGVALCRGDASAADCRSCVGNATAEILRRCPSDKSAAIWYDGCTVRYSDSDFFGRVDDRVRFYLINTANASDAASFDGKLRELMGRLAREAAYVAPRMFAEGVMELAAGASEEEEKKLYGLVECSRDLGSGECKKCVGEAIGQLPRCCGGKVGGQVVGGSCRIRYEVYPFLAAGFKS</sequence>
<dbReference type="FunFam" id="3.30.430.20:FF:000002">
    <property type="entry name" value="Cysteine-rich receptor-like protein kinase 10"/>
    <property type="match status" value="1"/>
</dbReference>
<dbReference type="PROSITE" id="PS51473">
    <property type="entry name" value="GNK2"/>
    <property type="match status" value="2"/>
</dbReference>
<dbReference type="CDD" id="cd23509">
    <property type="entry name" value="Gnk2-like"/>
    <property type="match status" value="2"/>
</dbReference>